<name>A0A953LX67_9BACT</name>
<gene>
    <name evidence="2" type="ORF">K8I29_10705</name>
</gene>
<feature type="transmembrane region" description="Helical" evidence="1">
    <location>
        <begin position="107"/>
        <end position="126"/>
    </location>
</feature>
<dbReference type="Proteomes" id="UP000705867">
    <property type="component" value="Unassembled WGS sequence"/>
</dbReference>
<dbReference type="InterPro" id="IPR018723">
    <property type="entry name" value="DUF2254_membrane"/>
</dbReference>
<evidence type="ECO:0000313" key="3">
    <source>
        <dbReference type="Proteomes" id="UP000705867"/>
    </source>
</evidence>
<keyword evidence="1" id="KW-0472">Membrane</keyword>
<reference evidence="2" key="1">
    <citation type="journal article" date="2021" name="bioRxiv">
        <title>Unraveling nitrogen, sulfur and carbon metabolic pathways and microbial community transcriptional responses to substrate deprivation and toxicity stresses in a bioreactor mimicking anoxic brackish coastal sediment conditions.</title>
        <authorList>
            <person name="Martins P.D."/>
            <person name="Echeveste M.J."/>
            <person name="Arshad A."/>
            <person name="Kurth J."/>
            <person name="Ouboter H."/>
            <person name="Jetten M.S.M."/>
            <person name="Welte C.U."/>
        </authorList>
    </citation>
    <scope>NUCLEOTIDE SEQUENCE</scope>
    <source>
        <strain evidence="2">MAG_39</strain>
    </source>
</reference>
<reference evidence="2" key="2">
    <citation type="submission" date="2021-08" db="EMBL/GenBank/DDBJ databases">
        <authorList>
            <person name="Dalcin Martins P."/>
        </authorList>
    </citation>
    <scope>NUCLEOTIDE SEQUENCE</scope>
    <source>
        <strain evidence="2">MAG_39</strain>
    </source>
</reference>
<comment type="caution">
    <text evidence="2">The sequence shown here is derived from an EMBL/GenBank/DDBJ whole genome shotgun (WGS) entry which is preliminary data.</text>
</comment>
<organism evidence="2 3">
    <name type="scientific">Candidatus Nitrobium versatile</name>
    <dbReference type="NCBI Taxonomy" id="2884831"/>
    <lineage>
        <taxon>Bacteria</taxon>
        <taxon>Pseudomonadati</taxon>
        <taxon>Nitrospirota</taxon>
        <taxon>Nitrospiria</taxon>
        <taxon>Nitrospirales</taxon>
        <taxon>Nitrospiraceae</taxon>
        <taxon>Candidatus Nitrobium</taxon>
    </lineage>
</organism>
<sequence>MKLSSFWDTLRTSYWFVPMLMAVASAALWVVLYTLDLRLEDTTIRSLRWIYTGGPDGARDVLSAIAGSMITVTGVVFSITIVALTLASQQFGPFLLRNFMRDKGNQVVLGTFIATFLFCLLALRTVRGTGNIIFVPHLSVSAGVMLALLSLGVLIYFIHHVSAFIQASTIISVVSRDLEDAIDRLFPEQLGHGISEYAEPAAPEWEIPVRFTTESSPVAAHGYGYIKAIDTDTLLGIAGERDIVIRLMKRPGDFTGAHDVIATVWPGEAVDDDLGAAINESILLGNQRTATQDVEFVVNQIAEVAVRALSPGINDPFTAVICIDHLGQGLRRMAGRSIPSPFRYDGDGTLRVIAYPSTFADVAATAFDQIRYYGRSNVVVTRRLLETISAVAPHLRRQEDRKALLRQAEMIERGSREGIVEEEDRKEIRRIYRETLAALTY</sequence>
<feature type="transmembrane region" description="Helical" evidence="1">
    <location>
        <begin position="61"/>
        <end position="86"/>
    </location>
</feature>
<keyword evidence="1" id="KW-1133">Transmembrane helix</keyword>
<dbReference type="Pfam" id="PF10011">
    <property type="entry name" value="DUF2254"/>
    <property type="match status" value="1"/>
</dbReference>
<feature type="transmembrane region" description="Helical" evidence="1">
    <location>
        <begin position="132"/>
        <end position="158"/>
    </location>
</feature>
<dbReference type="EMBL" id="JAIOIV010000083">
    <property type="protein sequence ID" value="MBZ0156661.1"/>
    <property type="molecule type" value="Genomic_DNA"/>
</dbReference>
<evidence type="ECO:0000256" key="1">
    <source>
        <dbReference type="SAM" id="Phobius"/>
    </source>
</evidence>
<feature type="transmembrane region" description="Helical" evidence="1">
    <location>
        <begin position="12"/>
        <end position="32"/>
    </location>
</feature>
<evidence type="ECO:0000313" key="2">
    <source>
        <dbReference type="EMBL" id="MBZ0156661.1"/>
    </source>
</evidence>
<accession>A0A953LX67</accession>
<dbReference type="AlphaFoldDB" id="A0A953LX67"/>
<protein>
    <submittedName>
        <fullName evidence="2">DUF2254 domain-containing protein</fullName>
    </submittedName>
</protein>
<proteinExistence type="predicted"/>
<keyword evidence="1" id="KW-0812">Transmembrane</keyword>